<keyword evidence="2" id="KW-1185">Reference proteome</keyword>
<dbReference type="RefSeq" id="WP_330195579.1">
    <property type="nucleotide sequence ID" value="NZ_JAZDRO010000002.1"/>
</dbReference>
<reference evidence="1 2" key="1">
    <citation type="submission" date="2024-01" db="EMBL/GenBank/DDBJ databases">
        <title>Hyphobacterium bacterium isolated from marine sediment.</title>
        <authorList>
            <person name="Zhao S."/>
        </authorList>
    </citation>
    <scope>NUCLEOTIDE SEQUENCE [LARGE SCALE GENOMIC DNA]</scope>
    <source>
        <strain evidence="1 2">Y60-23</strain>
    </source>
</reference>
<proteinExistence type="predicted"/>
<gene>
    <name evidence="1" type="ORF">V0U35_05035</name>
</gene>
<sequence length="53" mass="5927">MNHHIEFFRLNGGEAFSHQLDRARHRAGVRRRAASADVNAFLAGAGLRGRKAR</sequence>
<name>A0ABU7LWW0_9PROT</name>
<dbReference type="Proteomes" id="UP001310692">
    <property type="component" value="Unassembled WGS sequence"/>
</dbReference>
<evidence type="ECO:0000313" key="2">
    <source>
        <dbReference type="Proteomes" id="UP001310692"/>
    </source>
</evidence>
<accession>A0ABU7LWW0</accession>
<dbReference type="EMBL" id="JAZDRO010000002">
    <property type="protein sequence ID" value="MEE2566038.1"/>
    <property type="molecule type" value="Genomic_DNA"/>
</dbReference>
<comment type="caution">
    <text evidence="1">The sequence shown here is derived from an EMBL/GenBank/DDBJ whole genome shotgun (WGS) entry which is preliminary data.</text>
</comment>
<organism evidence="1 2">
    <name type="scientific">Hyphobacterium marinum</name>
    <dbReference type="NCBI Taxonomy" id="3116574"/>
    <lineage>
        <taxon>Bacteria</taxon>
        <taxon>Pseudomonadati</taxon>
        <taxon>Pseudomonadota</taxon>
        <taxon>Alphaproteobacteria</taxon>
        <taxon>Maricaulales</taxon>
        <taxon>Maricaulaceae</taxon>
        <taxon>Hyphobacterium</taxon>
    </lineage>
</organism>
<evidence type="ECO:0000313" key="1">
    <source>
        <dbReference type="EMBL" id="MEE2566038.1"/>
    </source>
</evidence>
<protein>
    <submittedName>
        <fullName evidence="1">Uncharacterized protein</fullName>
    </submittedName>
</protein>